<accession>A0ABU3QCH9</accession>
<evidence type="ECO:0000313" key="5">
    <source>
        <dbReference type="EMBL" id="MDT9600640.1"/>
    </source>
</evidence>
<dbReference type="PANTHER" id="PTHR44858">
    <property type="entry name" value="TETRATRICOPEPTIDE REPEAT PROTEIN 6"/>
    <property type="match status" value="1"/>
</dbReference>
<dbReference type="Gene3D" id="1.25.40.10">
    <property type="entry name" value="Tetratricopeptide repeat domain"/>
    <property type="match status" value="1"/>
</dbReference>
<evidence type="ECO:0000256" key="1">
    <source>
        <dbReference type="ARBA" id="ARBA00022737"/>
    </source>
</evidence>
<dbReference type="PANTHER" id="PTHR44858:SF1">
    <property type="entry name" value="UDP-N-ACETYLGLUCOSAMINE--PEPTIDE N-ACETYLGLUCOSAMINYLTRANSFERASE SPINDLY-RELATED"/>
    <property type="match status" value="1"/>
</dbReference>
<keyword evidence="2 3" id="KW-0802">TPR repeat</keyword>
<dbReference type="SMART" id="SM00028">
    <property type="entry name" value="TPR"/>
    <property type="match status" value="3"/>
</dbReference>
<dbReference type="InterPro" id="IPR050498">
    <property type="entry name" value="Ycf3"/>
</dbReference>
<organism evidence="5 6">
    <name type="scientific">Sphingosinicella rhizophila</name>
    <dbReference type="NCBI Taxonomy" id="3050082"/>
    <lineage>
        <taxon>Bacteria</taxon>
        <taxon>Pseudomonadati</taxon>
        <taxon>Pseudomonadota</taxon>
        <taxon>Alphaproteobacteria</taxon>
        <taxon>Sphingomonadales</taxon>
        <taxon>Sphingosinicellaceae</taxon>
        <taxon>Sphingosinicella</taxon>
    </lineage>
</organism>
<sequence length="379" mass="40275">MSSDDDITAGLPRPPQPAPARREAAIATAMRRFDGEEAHAPAYGAAIRTGRPFPWPRLNRPHAGALLAASLVALVALPVAWNAMEKAPLERSRPAEMRDLASDDACRAEPSRAPEIIPQPSPADPSRLDSGMEPPAPAQVASSVPAGAGTPPDDEAKTAPAAPPPAPTADRVPAAPPATIRGIASENRPGPRLRQESFAADARKTERARISARAAPAPAAEQAEADHIVVTGARIEGRTPSQRGDWNACTVDDPSGDVTACRRQLEASGARGRAGAAIADGLARAWEGNEREAMAAFDRAIAIAPRSSPAYLNRGIAHRRNGDLDRALADLDRAVRYAPDSARAYYQRSLVHRLRGDRRRADADADKAAALDRRYEQLR</sequence>
<reference evidence="5 6" key="1">
    <citation type="submission" date="2023-05" db="EMBL/GenBank/DDBJ databases">
        <authorList>
            <person name="Guo Y."/>
        </authorList>
    </citation>
    <scope>NUCLEOTIDE SEQUENCE [LARGE SCALE GENOMIC DNA]</scope>
    <source>
        <strain evidence="5 6">GR2756</strain>
    </source>
</reference>
<feature type="compositionally biased region" description="Low complexity" evidence="4">
    <location>
        <begin position="138"/>
        <end position="151"/>
    </location>
</feature>
<dbReference type="Proteomes" id="UP001259572">
    <property type="component" value="Unassembled WGS sequence"/>
</dbReference>
<feature type="repeat" description="TPR" evidence="3">
    <location>
        <begin position="308"/>
        <end position="341"/>
    </location>
</feature>
<evidence type="ECO:0000256" key="3">
    <source>
        <dbReference type="PROSITE-ProRule" id="PRU00339"/>
    </source>
</evidence>
<feature type="compositionally biased region" description="Basic and acidic residues" evidence="4">
    <location>
        <begin position="101"/>
        <end position="112"/>
    </location>
</feature>
<evidence type="ECO:0000256" key="4">
    <source>
        <dbReference type="SAM" id="MobiDB-lite"/>
    </source>
</evidence>
<protein>
    <submittedName>
        <fullName evidence="5">Tetratricopeptide repeat protein</fullName>
    </submittedName>
</protein>
<feature type="compositionally biased region" description="Low complexity" evidence="4">
    <location>
        <begin position="168"/>
        <end position="179"/>
    </location>
</feature>
<evidence type="ECO:0000256" key="2">
    <source>
        <dbReference type="ARBA" id="ARBA00022803"/>
    </source>
</evidence>
<dbReference type="EMBL" id="JAVUPU010000010">
    <property type="protein sequence ID" value="MDT9600640.1"/>
    <property type="molecule type" value="Genomic_DNA"/>
</dbReference>
<gene>
    <name evidence="5" type="ORF">RQX22_16890</name>
</gene>
<dbReference type="RefSeq" id="WP_315728007.1">
    <property type="nucleotide sequence ID" value="NZ_JAVUPU010000010.1"/>
</dbReference>
<feature type="region of interest" description="Disordered" evidence="4">
    <location>
        <begin position="101"/>
        <end position="206"/>
    </location>
</feature>
<evidence type="ECO:0000313" key="6">
    <source>
        <dbReference type="Proteomes" id="UP001259572"/>
    </source>
</evidence>
<comment type="caution">
    <text evidence="5">The sequence shown here is derived from an EMBL/GenBank/DDBJ whole genome shotgun (WGS) entry which is preliminary data.</text>
</comment>
<dbReference type="SUPFAM" id="SSF48452">
    <property type="entry name" value="TPR-like"/>
    <property type="match status" value="1"/>
</dbReference>
<dbReference type="Pfam" id="PF07719">
    <property type="entry name" value="TPR_2"/>
    <property type="match status" value="1"/>
</dbReference>
<dbReference type="InterPro" id="IPR011990">
    <property type="entry name" value="TPR-like_helical_dom_sf"/>
</dbReference>
<dbReference type="InterPro" id="IPR019734">
    <property type="entry name" value="TPR_rpt"/>
</dbReference>
<dbReference type="PROSITE" id="PS50005">
    <property type="entry name" value="TPR"/>
    <property type="match status" value="1"/>
</dbReference>
<name>A0ABU3QCH9_9SPHN</name>
<feature type="region of interest" description="Disordered" evidence="4">
    <location>
        <begin position="1"/>
        <end position="22"/>
    </location>
</feature>
<keyword evidence="6" id="KW-1185">Reference proteome</keyword>
<proteinExistence type="predicted"/>
<dbReference type="InterPro" id="IPR013105">
    <property type="entry name" value="TPR_2"/>
</dbReference>
<keyword evidence="1" id="KW-0677">Repeat</keyword>